<name>A0ABQ0GNM6_9PEZI</name>
<keyword evidence="2" id="KW-1185">Reference proteome</keyword>
<dbReference type="InterPro" id="IPR011990">
    <property type="entry name" value="TPR-like_helical_dom_sf"/>
</dbReference>
<dbReference type="Pfam" id="PF06041">
    <property type="entry name" value="DUF924"/>
    <property type="match status" value="1"/>
</dbReference>
<evidence type="ECO:0000313" key="1">
    <source>
        <dbReference type="EMBL" id="GAB1319330.1"/>
    </source>
</evidence>
<dbReference type="Proteomes" id="UP001628179">
    <property type="component" value="Unassembled WGS sequence"/>
</dbReference>
<sequence length="309" mass="35922">MGGGPVSPDELGDILTPELFALLVKARLPYDKKGPINFSNFGRDIFLEDHFGPLVKDKVWPVLIALSKIGLEHMPDLSLYLPPPTDPTYPEQCLGFLLLLDHCPRLLFRGVDQRWTYAYFSQVSQRVARVWHSLPRPQRPDHWERWREAGAGLDYWIGVRFWLGTPFVHSERRENQEIALRFTGETRAVVERVSGLMDPYRARRDEILSDLYAFPRVYREGPPQGDAVTRESWTFWMGMLMDIHKPIIDQYGRYPYLNRIFGRPSTAAEKEWIEKTGHFEEVDEEVARKIKEDVRLGRWTPLGRDSLGA</sequence>
<evidence type="ECO:0000313" key="2">
    <source>
        <dbReference type="Proteomes" id="UP001628179"/>
    </source>
</evidence>
<comment type="caution">
    <text evidence="1">The sequence shown here is derived from an EMBL/GenBank/DDBJ whole genome shotgun (WGS) entry which is preliminary data.</text>
</comment>
<dbReference type="InterPro" id="IPR010323">
    <property type="entry name" value="DUF924"/>
</dbReference>
<dbReference type="SUPFAM" id="SSF48452">
    <property type="entry name" value="TPR-like"/>
    <property type="match status" value="1"/>
</dbReference>
<dbReference type="RefSeq" id="XP_070921060.1">
    <property type="nucleotide sequence ID" value="XM_071064959.1"/>
</dbReference>
<reference evidence="1 2" key="1">
    <citation type="submission" date="2024-09" db="EMBL/GenBank/DDBJ databases">
        <title>Itraconazole resistance in Madurella fahalii resulting from another homologue of gene encoding cytochrome P450 14-alpha sterol demethylase (CYP51).</title>
        <authorList>
            <person name="Yoshioka I."/>
            <person name="Fahal A.H."/>
            <person name="Kaneko S."/>
            <person name="Yaguchi T."/>
        </authorList>
    </citation>
    <scope>NUCLEOTIDE SEQUENCE [LARGE SCALE GENOMIC DNA]</scope>
    <source>
        <strain evidence="1 2">IFM 68171</strain>
    </source>
</reference>
<dbReference type="GeneID" id="98180282"/>
<proteinExistence type="predicted"/>
<protein>
    <submittedName>
        <fullName evidence="1">Uncharacterized protein</fullName>
    </submittedName>
</protein>
<accession>A0ABQ0GNM6</accession>
<gene>
    <name evidence="1" type="ORF">MFIFM68171_09540</name>
</gene>
<organism evidence="1 2">
    <name type="scientific">Madurella fahalii</name>
    <dbReference type="NCBI Taxonomy" id="1157608"/>
    <lineage>
        <taxon>Eukaryota</taxon>
        <taxon>Fungi</taxon>
        <taxon>Dikarya</taxon>
        <taxon>Ascomycota</taxon>
        <taxon>Pezizomycotina</taxon>
        <taxon>Sordariomycetes</taxon>
        <taxon>Sordariomycetidae</taxon>
        <taxon>Sordariales</taxon>
        <taxon>Sordariales incertae sedis</taxon>
        <taxon>Madurella</taxon>
    </lineage>
</organism>
<dbReference type="EMBL" id="BAAFSV010000005">
    <property type="protein sequence ID" value="GAB1319330.1"/>
    <property type="molecule type" value="Genomic_DNA"/>
</dbReference>
<dbReference type="Gene3D" id="1.25.40.10">
    <property type="entry name" value="Tetratricopeptide repeat domain"/>
    <property type="match status" value="1"/>
</dbReference>